<evidence type="ECO:0000313" key="2">
    <source>
        <dbReference type="Proteomes" id="UP000326924"/>
    </source>
</evidence>
<dbReference type="InParanoid" id="A0A5J5ERG5"/>
<protein>
    <submittedName>
        <fullName evidence="1">Uncharacterized protein</fullName>
    </submittedName>
</protein>
<proteinExistence type="predicted"/>
<reference evidence="1 2" key="1">
    <citation type="submission" date="2019-09" db="EMBL/GenBank/DDBJ databases">
        <title>Draft genome of the ectomycorrhizal ascomycete Sphaerosporella brunnea.</title>
        <authorList>
            <consortium name="DOE Joint Genome Institute"/>
            <person name="Benucci G.M."/>
            <person name="Marozzi G."/>
            <person name="Antonielli L."/>
            <person name="Sanchez S."/>
            <person name="Marco P."/>
            <person name="Wang X."/>
            <person name="Falini L.B."/>
            <person name="Barry K."/>
            <person name="Haridas S."/>
            <person name="Lipzen A."/>
            <person name="Labutti K."/>
            <person name="Grigoriev I.V."/>
            <person name="Murat C."/>
            <person name="Martin F."/>
            <person name="Albertini E."/>
            <person name="Donnini D."/>
            <person name="Bonito G."/>
        </authorList>
    </citation>
    <scope>NUCLEOTIDE SEQUENCE [LARGE SCALE GENOMIC DNA]</scope>
    <source>
        <strain evidence="1 2">Sb_GMNB300</strain>
    </source>
</reference>
<dbReference type="Proteomes" id="UP000326924">
    <property type="component" value="Unassembled WGS sequence"/>
</dbReference>
<keyword evidence="2" id="KW-1185">Reference proteome</keyword>
<sequence>MKFFSVLVIPSSCASAHLKTSRHVPWVARFSRRTNFFLSSFLVITAATTTHLHHLTHAHSCRKLIHNGVLYVSPFN</sequence>
<evidence type="ECO:0000313" key="1">
    <source>
        <dbReference type="EMBL" id="KAA8900821.1"/>
    </source>
</evidence>
<dbReference type="EMBL" id="VXIS01000149">
    <property type="protein sequence ID" value="KAA8900821.1"/>
    <property type="molecule type" value="Genomic_DNA"/>
</dbReference>
<accession>A0A5J5ERG5</accession>
<name>A0A5J5ERG5_9PEZI</name>
<organism evidence="1 2">
    <name type="scientific">Sphaerosporella brunnea</name>
    <dbReference type="NCBI Taxonomy" id="1250544"/>
    <lineage>
        <taxon>Eukaryota</taxon>
        <taxon>Fungi</taxon>
        <taxon>Dikarya</taxon>
        <taxon>Ascomycota</taxon>
        <taxon>Pezizomycotina</taxon>
        <taxon>Pezizomycetes</taxon>
        <taxon>Pezizales</taxon>
        <taxon>Pyronemataceae</taxon>
        <taxon>Sphaerosporella</taxon>
    </lineage>
</organism>
<dbReference type="AlphaFoldDB" id="A0A5J5ERG5"/>
<comment type="caution">
    <text evidence="1">The sequence shown here is derived from an EMBL/GenBank/DDBJ whole genome shotgun (WGS) entry which is preliminary data.</text>
</comment>
<gene>
    <name evidence="1" type="ORF">FN846DRAFT_957971</name>
</gene>